<accession>A0A0G1D3V5</accession>
<evidence type="ECO:0000256" key="8">
    <source>
        <dbReference type="SAM" id="Phobius"/>
    </source>
</evidence>
<feature type="transmembrane region" description="Helical" evidence="8">
    <location>
        <begin position="134"/>
        <end position="152"/>
    </location>
</feature>
<dbReference type="AlphaFoldDB" id="A0A0G1D3V5"/>
<keyword evidence="6 8" id="KW-1133">Transmembrane helix</keyword>
<sequence length="447" mass="50874">MIKLLNKKLIFPVLIFVIILINSIVFLPKYGSWGEATDVEYKIIAENMFNGQGFSLNGKKTMFREPAYPFFLFMIYKIFGVNFNAVRIIQFILLFAVIYFSYKLSLKLFSVSAARITVLAVSILPIFSLYATDLISEILAAFLIIIFMLFFIKSIETKESSSYFSAVSGLFLGLLILTKSVFTLLPIFIIPLYFLLKKEKSAKKAFFFGIALLAVVSPWAYRNYLNFDKFAIADRGGMLLYLHAVKSSSDYKQLANYAIAATTGEYFVRLNDPSFNMVKGEGIDLMNKKIKELLGKGYNFPEADKIMAGEAKKLFFEKPIKNIFIGFLEVVKLNAPLMPTKRSVMFSFSNQINNPPFKLFLIGAAIIIIRIMWLAIVFIAIYGAYVAIKKKKNLTIPIIVFIAYLNGVIFFLQGEPRTIFPLYSLCFIIFSFGLLNLIEKFARQKNI</sequence>
<dbReference type="InterPro" id="IPR038731">
    <property type="entry name" value="RgtA/B/C-like"/>
</dbReference>
<dbReference type="InterPro" id="IPR050297">
    <property type="entry name" value="LipidA_mod_glycosyltrf_83"/>
</dbReference>
<feature type="transmembrane region" description="Helical" evidence="8">
    <location>
        <begin position="70"/>
        <end position="101"/>
    </location>
</feature>
<organism evidence="10 11">
    <name type="scientific">Candidatus Magasanikbacteria bacterium GW2011_GWA2_42_32</name>
    <dbReference type="NCBI Taxonomy" id="1619039"/>
    <lineage>
        <taxon>Bacteria</taxon>
        <taxon>Candidatus Magasanikiibacteriota</taxon>
    </lineage>
</organism>
<feature type="transmembrane region" description="Helical" evidence="8">
    <location>
        <begin position="394"/>
        <end position="412"/>
    </location>
</feature>
<protein>
    <recommendedName>
        <fullName evidence="9">Glycosyltransferase RgtA/B/C/D-like domain-containing protein</fullName>
    </recommendedName>
</protein>
<dbReference type="Proteomes" id="UP000034837">
    <property type="component" value="Unassembled WGS sequence"/>
</dbReference>
<evidence type="ECO:0000256" key="7">
    <source>
        <dbReference type="ARBA" id="ARBA00023136"/>
    </source>
</evidence>
<evidence type="ECO:0000259" key="9">
    <source>
        <dbReference type="Pfam" id="PF13231"/>
    </source>
</evidence>
<comment type="caution">
    <text evidence="10">The sequence shown here is derived from an EMBL/GenBank/DDBJ whole genome shotgun (WGS) entry which is preliminary data.</text>
</comment>
<comment type="subcellular location">
    <subcellularLocation>
        <location evidence="1">Cell membrane</location>
        <topology evidence="1">Multi-pass membrane protein</topology>
    </subcellularLocation>
</comment>
<evidence type="ECO:0000256" key="6">
    <source>
        <dbReference type="ARBA" id="ARBA00022989"/>
    </source>
</evidence>
<feature type="domain" description="Glycosyltransferase RgtA/B/C/D-like" evidence="9">
    <location>
        <begin position="66"/>
        <end position="220"/>
    </location>
</feature>
<keyword evidence="7 8" id="KW-0472">Membrane</keyword>
<proteinExistence type="predicted"/>
<dbReference type="GO" id="GO:0005886">
    <property type="term" value="C:plasma membrane"/>
    <property type="evidence" value="ECO:0007669"/>
    <property type="project" value="UniProtKB-SubCell"/>
</dbReference>
<name>A0A0G1D3V5_9BACT</name>
<dbReference type="EMBL" id="LCDO01000007">
    <property type="protein sequence ID" value="KKS56673.1"/>
    <property type="molecule type" value="Genomic_DNA"/>
</dbReference>
<keyword evidence="2" id="KW-1003">Cell membrane</keyword>
<dbReference type="PANTHER" id="PTHR33908:SF11">
    <property type="entry name" value="MEMBRANE PROTEIN"/>
    <property type="match status" value="1"/>
</dbReference>
<reference evidence="10 11" key="1">
    <citation type="journal article" date="2015" name="Nature">
        <title>rRNA introns, odd ribosomes, and small enigmatic genomes across a large radiation of phyla.</title>
        <authorList>
            <person name="Brown C.T."/>
            <person name="Hug L.A."/>
            <person name="Thomas B.C."/>
            <person name="Sharon I."/>
            <person name="Castelle C.J."/>
            <person name="Singh A."/>
            <person name="Wilkins M.J."/>
            <person name="Williams K.H."/>
            <person name="Banfield J.F."/>
        </authorList>
    </citation>
    <scope>NUCLEOTIDE SEQUENCE [LARGE SCALE GENOMIC DNA]</scope>
</reference>
<keyword evidence="3" id="KW-0328">Glycosyltransferase</keyword>
<evidence type="ECO:0000313" key="11">
    <source>
        <dbReference type="Proteomes" id="UP000034837"/>
    </source>
</evidence>
<feature type="transmembrane region" description="Helical" evidence="8">
    <location>
        <begin position="205"/>
        <end position="221"/>
    </location>
</feature>
<gene>
    <name evidence="10" type="ORF">UV20_C0007G0010</name>
</gene>
<keyword evidence="4" id="KW-0808">Transferase</keyword>
<dbReference type="GO" id="GO:0016763">
    <property type="term" value="F:pentosyltransferase activity"/>
    <property type="evidence" value="ECO:0007669"/>
    <property type="project" value="TreeGrafter"/>
</dbReference>
<evidence type="ECO:0000256" key="4">
    <source>
        <dbReference type="ARBA" id="ARBA00022679"/>
    </source>
</evidence>
<evidence type="ECO:0000313" key="10">
    <source>
        <dbReference type="EMBL" id="KKS56673.1"/>
    </source>
</evidence>
<evidence type="ECO:0000256" key="1">
    <source>
        <dbReference type="ARBA" id="ARBA00004651"/>
    </source>
</evidence>
<dbReference type="PANTHER" id="PTHR33908">
    <property type="entry name" value="MANNOSYLTRANSFERASE YKCB-RELATED"/>
    <property type="match status" value="1"/>
</dbReference>
<feature type="transmembrane region" description="Helical" evidence="8">
    <location>
        <begin position="164"/>
        <end position="193"/>
    </location>
</feature>
<feature type="transmembrane region" description="Helical" evidence="8">
    <location>
        <begin position="359"/>
        <end position="382"/>
    </location>
</feature>
<feature type="transmembrane region" description="Helical" evidence="8">
    <location>
        <begin position="9"/>
        <end position="27"/>
    </location>
</feature>
<evidence type="ECO:0000256" key="3">
    <source>
        <dbReference type="ARBA" id="ARBA00022676"/>
    </source>
</evidence>
<feature type="transmembrane region" description="Helical" evidence="8">
    <location>
        <begin position="418"/>
        <end position="438"/>
    </location>
</feature>
<evidence type="ECO:0000256" key="2">
    <source>
        <dbReference type="ARBA" id="ARBA00022475"/>
    </source>
</evidence>
<keyword evidence="5 8" id="KW-0812">Transmembrane</keyword>
<dbReference type="Pfam" id="PF13231">
    <property type="entry name" value="PMT_2"/>
    <property type="match status" value="1"/>
</dbReference>
<evidence type="ECO:0000256" key="5">
    <source>
        <dbReference type="ARBA" id="ARBA00022692"/>
    </source>
</evidence>
<feature type="transmembrane region" description="Helical" evidence="8">
    <location>
        <begin position="108"/>
        <end position="128"/>
    </location>
</feature>
<dbReference type="GO" id="GO:0009103">
    <property type="term" value="P:lipopolysaccharide biosynthetic process"/>
    <property type="evidence" value="ECO:0007669"/>
    <property type="project" value="UniProtKB-ARBA"/>
</dbReference>